<organism evidence="2 3">
    <name type="scientific">Burkholderia arboris</name>
    <dbReference type="NCBI Taxonomy" id="488730"/>
    <lineage>
        <taxon>Bacteria</taxon>
        <taxon>Pseudomonadati</taxon>
        <taxon>Pseudomonadota</taxon>
        <taxon>Betaproteobacteria</taxon>
        <taxon>Burkholderiales</taxon>
        <taxon>Burkholderiaceae</taxon>
        <taxon>Burkholderia</taxon>
        <taxon>Burkholderia cepacia complex</taxon>
    </lineage>
</organism>
<evidence type="ECO:0000313" key="3">
    <source>
        <dbReference type="Proteomes" id="UP001448498"/>
    </source>
</evidence>
<evidence type="ECO:0008006" key="4">
    <source>
        <dbReference type="Google" id="ProtNLM"/>
    </source>
</evidence>
<sequence>MRMIIIYKSKLAARVSVRDDHEAATDRDDAMPPAVARGARLSHSLQPGQFNSLNNDLTDQ</sequence>
<dbReference type="RefSeq" id="WP_155627158.1">
    <property type="nucleotide sequence ID" value="NZ_CABVPX010000005.1"/>
</dbReference>
<proteinExistence type="predicted"/>
<accession>A0ABZ3DJZ0</accession>
<name>A0ABZ3DJZ0_9BURK</name>
<feature type="compositionally biased region" description="Basic and acidic residues" evidence="1">
    <location>
        <begin position="21"/>
        <end position="30"/>
    </location>
</feature>
<dbReference type="Proteomes" id="UP001448498">
    <property type="component" value="Chromosome 1"/>
</dbReference>
<evidence type="ECO:0000256" key="1">
    <source>
        <dbReference type="SAM" id="MobiDB-lite"/>
    </source>
</evidence>
<dbReference type="EMBL" id="CP109821">
    <property type="protein sequence ID" value="XAE49337.1"/>
    <property type="molecule type" value="Genomic_DNA"/>
</dbReference>
<feature type="compositionally biased region" description="Polar residues" evidence="1">
    <location>
        <begin position="43"/>
        <end position="60"/>
    </location>
</feature>
<evidence type="ECO:0000313" key="2">
    <source>
        <dbReference type="EMBL" id="XAE49337.1"/>
    </source>
</evidence>
<feature type="region of interest" description="Disordered" evidence="1">
    <location>
        <begin position="21"/>
        <end position="60"/>
    </location>
</feature>
<gene>
    <name evidence="2" type="ORF">OHZ10_06845</name>
</gene>
<protein>
    <recommendedName>
        <fullName evidence="4">Prevent-host-death protein</fullName>
    </recommendedName>
</protein>
<keyword evidence="3" id="KW-1185">Reference proteome</keyword>
<reference evidence="2 3" key="1">
    <citation type="submission" date="2022-10" db="EMBL/GenBank/DDBJ databases">
        <title>Genomic of Burkholderia cepacia PN-1.</title>
        <authorList>
            <person name="Yang Y."/>
            <person name="Guan H."/>
            <person name="Huang J."/>
        </authorList>
    </citation>
    <scope>NUCLEOTIDE SEQUENCE [LARGE SCALE GENOMIC DNA]</scope>
    <source>
        <strain evidence="2 3">PN-1</strain>
    </source>
</reference>